<reference evidence="1 2" key="1">
    <citation type="submission" date="2018-02" db="EMBL/GenBank/DDBJ databases">
        <title>Complete genome sequence of Agrobacterium tumefaciens 1D1609.</title>
        <authorList>
            <person name="Cho S.-T."/>
            <person name="Haryono M."/>
            <person name="Chang H.-H."/>
            <person name="Santos M.N."/>
            <person name="Lai E.-M."/>
            <person name="Kuo C.-H."/>
        </authorList>
    </citation>
    <scope>NUCLEOTIDE SEQUENCE [LARGE SCALE GENOMIC DNA]</scope>
    <source>
        <strain evidence="1 2">1D1609</strain>
    </source>
</reference>
<dbReference type="EMBL" id="CP026924">
    <property type="protein sequence ID" value="AVH42196.1"/>
    <property type="molecule type" value="Genomic_DNA"/>
</dbReference>
<sequence length="43" mass="4667">MSGRTEGGKAPRTFGPLPTQNLLEVHLKLAVILRRTASILILP</sequence>
<evidence type="ECO:0000313" key="1">
    <source>
        <dbReference type="EMBL" id="AVH42196.1"/>
    </source>
</evidence>
<gene>
    <name evidence="1" type="ORF">At1D1609_21420</name>
</gene>
<dbReference type="Proteomes" id="UP000237717">
    <property type="component" value="Chromosome I"/>
</dbReference>
<accession>A0A2L2LD61</accession>
<organism evidence="1 2">
    <name type="scientific">Agrobacterium tumefaciens</name>
    <dbReference type="NCBI Taxonomy" id="358"/>
    <lineage>
        <taxon>Bacteria</taxon>
        <taxon>Pseudomonadati</taxon>
        <taxon>Pseudomonadota</taxon>
        <taxon>Alphaproteobacteria</taxon>
        <taxon>Hyphomicrobiales</taxon>
        <taxon>Rhizobiaceae</taxon>
        <taxon>Rhizobium/Agrobacterium group</taxon>
        <taxon>Agrobacterium</taxon>
        <taxon>Agrobacterium tumefaciens complex</taxon>
    </lineage>
</organism>
<protein>
    <submittedName>
        <fullName evidence="1">Uncharacterized protein</fullName>
    </submittedName>
</protein>
<evidence type="ECO:0000313" key="2">
    <source>
        <dbReference type="Proteomes" id="UP000237717"/>
    </source>
</evidence>
<proteinExistence type="predicted"/>
<dbReference type="AlphaFoldDB" id="A0A2L2LD61"/>
<name>A0A2L2LD61_AGRTU</name>